<evidence type="ECO:0000313" key="3">
    <source>
        <dbReference type="Proteomes" id="UP000707206"/>
    </source>
</evidence>
<dbReference type="EMBL" id="VIKU02000003">
    <property type="protein sequence ID" value="NHF60259.1"/>
    <property type="molecule type" value="Genomic_DNA"/>
</dbReference>
<accession>A0A967E7H3</accession>
<dbReference type="Pfam" id="PF08818">
    <property type="entry name" value="DUF1801"/>
    <property type="match status" value="1"/>
</dbReference>
<keyword evidence="3" id="KW-1185">Reference proteome</keyword>
<name>A0A967E7H3_9FLAO</name>
<comment type="caution">
    <text evidence="2">The sequence shown here is derived from an EMBL/GenBank/DDBJ whole genome shotgun (WGS) entry which is preliminary data.</text>
</comment>
<evidence type="ECO:0000313" key="2">
    <source>
        <dbReference type="EMBL" id="NHF60259.1"/>
    </source>
</evidence>
<dbReference type="Proteomes" id="UP000707206">
    <property type="component" value="Unassembled WGS sequence"/>
</dbReference>
<dbReference type="SUPFAM" id="SSF159888">
    <property type="entry name" value="YdhG-like"/>
    <property type="match status" value="1"/>
</dbReference>
<dbReference type="AlphaFoldDB" id="A0A967E7H3"/>
<gene>
    <name evidence="2" type="ORF">FK220_012970</name>
</gene>
<evidence type="ECO:0000259" key="1">
    <source>
        <dbReference type="Pfam" id="PF08818"/>
    </source>
</evidence>
<proteinExistence type="predicted"/>
<dbReference type="RefSeq" id="WP_152574751.1">
    <property type="nucleotide sequence ID" value="NZ_VIKU02000003.1"/>
</dbReference>
<dbReference type="InterPro" id="IPR014922">
    <property type="entry name" value="YdhG-like"/>
</dbReference>
<reference evidence="2" key="2">
    <citation type="submission" date="2020-03" db="EMBL/GenBank/DDBJ databases">
        <title>Flavobacteriaceae bacterium strain TP-CH-4, a member of the family Flavobacteriaceae isolated from a deep-sea seamount.</title>
        <authorList>
            <person name="Zhang D.-C."/>
        </authorList>
    </citation>
    <scope>NUCLEOTIDE SEQUENCE</scope>
    <source>
        <strain evidence="2">TP-CH-4</strain>
    </source>
</reference>
<protein>
    <submittedName>
        <fullName evidence="2">DUF1801 domain-containing protein</fullName>
    </submittedName>
</protein>
<feature type="domain" description="YdhG-like" evidence="1">
    <location>
        <begin position="25"/>
        <end position="128"/>
    </location>
</feature>
<organism evidence="2 3">
    <name type="scientific">Pelagihabitans pacificus</name>
    <dbReference type="NCBI Taxonomy" id="2696054"/>
    <lineage>
        <taxon>Bacteria</taxon>
        <taxon>Pseudomonadati</taxon>
        <taxon>Bacteroidota</taxon>
        <taxon>Flavobacteriia</taxon>
        <taxon>Flavobacteriales</taxon>
        <taxon>Flavobacteriaceae</taxon>
        <taxon>Pelagihabitans</taxon>
    </lineage>
</organism>
<sequence length="139" mass="15787">MAENKTKPTQASVVNFLEALTDERKKSDCYVLLDIMKKITGEEPVMWGPGIVGFGSYHYTYETGREGDMILTGFSPRAQNISIYVMAGFERYPELIQKLGNHKTGKSCLYVKRLSDIDMDVLLELITASYEHMNTKYNS</sequence>
<reference evidence="2" key="1">
    <citation type="submission" date="2019-07" db="EMBL/GenBank/DDBJ databases">
        <authorList>
            <person name="De-Chao Zhang Q."/>
        </authorList>
    </citation>
    <scope>NUCLEOTIDE SEQUENCE</scope>
    <source>
        <strain evidence="2">TP-CH-4</strain>
    </source>
</reference>